<dbReference type="InterPro" id="IPR010608">
    <property type="entry name" value="DUF1195"/>
</dbReference>
<dbReference type="Pfam" id="PF06708">
    <property type="entry name" value="DUF1195"/>
    <property type="match status" value="1"/>
</dbReference>
<keyword evidence="3" id="KW-1185">Reference proteome</keyword>
<feature type="region of interest" description="Disordered" evidence="1">
    <location>
        <begin position="149"/>
        <end position="185"/>
    </location>
</feature>
<dbReference type="PANTHER" id="PTHR34358">
    <property type="entry name" value="OS03G0411600 PROTEIN"/>
    <property type="match status" value="1"/>
</dbReference>
<evidence type="ECO:0000256" key="2">
    <source>
        <dbReference type="SAM" id="Phobius"/>
    </source>
</evidence>
<name>A0A6P4A966_ZIZJJ</name>
<accession>A0A6P4A966</accession>
<feature type="compositionally biased region" description="Polar residues" evidence="1">
    <location>
        <begin position="176"/>
        <end position="185"/>
    </location>
</feature>
<evidence type="ECO:0000313" key="4">
    <source>
        <dbReference type="RefSeq" id="XP_015884637.1"/>
    </source>
</evidence>
<proteinExistence type="predicted"/>
<dbReference type="PANTHER" id="PTHR34358:SF2">
    <property type="entry name" value="OS03G0411600 PROTEIN"/>
    <property type="match status" value="1"/>
</dbReference>
<keyword evidence="2" id="KW-1133">Transmembrane helix</keyword>
<keyword evidence="2" id="KW-0472">Membrane</keyword>
<dbReference type="RefSeq" id="XP_015884637.1">
    <property type="nucleotide sequence ID" value="XM_016029151.4"/>
</dbReference>
<feature type="transmembrane region" description="Helical" evidence="2">
    <location>
        <begin position="41"/>
        <end position="62"/>
    </location>
</feature>
<dbReference type="InParanoid" id="A0A6P4A966"/>
<evidence type="ECO:0000313" key="3">
    <source>
        <dbReference type="Proteomes" id="UP001652623"/>
    </source>
</evidence>
<sequence>MKDNFATTAAPSLSLPLTTTSAVVRKESSESGVLGKSGYKFWVLAAILLLAFWSMLTGSVTLKWSAGNLARFSDDFGSLNLDDLDILEVEEREKVVQHMWDLYTHSSNARLPRFWQEAFEAAYEHLASDVAPIRDAAVSEIAKMSIRSINMDPPPVQSTSSRGSRKDLLQAEKKSQVNATEVGNS</sequence>
<dbReference type="AlphaFoldDB" id="A0A6P4A966"/>
<dbReference type="GeneID" id="107420253"/>
<gene>
    <name evidence="4" type="primary">LOC107420253</name>
</gene>
<evidence type="ECO:0000256" key="1">
    <source>
        <dbReference type="SAM" id="MobiDB-lite"/>
    </source>
</evidence>
<reference evidence="4" key="1">
    <citation type="submission" date="2025-08" db="UniProtKB">
        <authorList>
            <consortium name="RefSeq"/>
        </authorList>
    </citation>
    <scope>IDENTIFICATION</scope>
    <source>
        <tissue evidence="4">Seedling</tissue>
    </source>
</reference>
<protein>
    <submittedName>
        <fullName evidence="4">Uncharacterized protein LOC107420253</fullName>
    </submittedName>
</protein>
<dbReference type="KEGG" id="zju:107420253"/>
<organism evidence="3 4">
    <name type="scientific">Ziziphus jujuba</name>
    <name type="common">Chinese jujube</name>
    <name type="synonym">Ziziphus sativa</name>
    <dbReference type="NCBI Taxonomy" id="326968"/>
    <lineage>
        <taxon>Eukaryota</taxon>
        <taxon>Viridiplantae</taxon>
        <taxon>Streptophyta</taxon>
        <taxon>Embryophyta</taxon>
        <taxon>Tracheophyta</taxon>
        <taxon>Spermatophyta</taxon>
        <taxon>Magnoliopsida</taxon>
        <taxon>eudicotyledons</taxon>
        <taxon>Gunneridae</taxon>
        <taxon>Pentapetalae</taxon>
        <taxon>rosids</taxon>
        <taxon>fabids</taxon>
        <taxon>Rosales</taxon>
        <taxon>Rhamnaceae</taxon>
        <taxon>Paliureae</taxon>
        <taxon>Ziziphus</taxon>
    </lineage>
</organism>
<dbReference type="Proteomes" id="UP001652623">
    <property type="component" value="Chromosome 5"/>
</dbReference>
<keyword evidence="2" id="KW-0812">Transmembrane</keyword>
<feature type="compositionally biased region" description="Basic and acidic residues" evidence="1">
    <location>
        <begin position="164"/>
        <end position="175"/>
    </location>
</feature>